<dbReference type="Gene3D" id="1.10.510.10">
    <property type="entry name" value="Transferase(Phosphotransferase) domain 1"/>
    <property type="match status" value="1"/>
</dbReference>
<dbReference type="GO" id="GO:0005829">
    <property type="term" value="C:cytosol"/>
    <property type="evidence" value="ECO:0007669"/>
    <property type="project" value="TreeGrafter"/>
</dbReference>
<dbReference type="PANTHER" id="PTHR24348">
    <property type="entry name" value="SERINE/THREONINE-PROTEIN KINASE UNC-51-RELATED"/>
    <property type="match status" value="1"/>
</dbReference>
<dbReference type="Proteomes" id="UP000654075">
    <property type="component" value="Unassembled WGS sequence"/>
</dbReference>
<keyword evidence="2" id="KW-0808">Transferase</keyword>
<evidence type="ECO:0000313" key="10">
    <source>
        <dbReference type="EMBL" id="CAE8686191.1"/>
    </source>
</evidence>
<evidence type="ECO:0000256" key="5">
    <source>
        <dbReference type="ARBA" id="ARBA00022840"/>
    </source>
</evidence>
<protein>
    <recommendedName>
        <fullName evidence="8">Protein kinase domain-containing protein</fullName>
    </recommendedName>
</protein>
<keyword evidence="3 6" id="KW-0547">Nucleotide-binding</keyword>
<evidence type="ECO:0000256" key="4">
    <source>
        <dbReference type="ARBA" id="ARBA00022777"/>
    </source>
</evidence>
<dbReference type="InterPro" id="IPR017441">
    <property type="entry name" value="Protein_kinase_ATP_BS"/>
</dbReference>
<evidence type="ECO:0000256" key="7">
    <source>
        <dbReference type="RuleBase" id="RU000304"/>
    </source>
</evidence>
<sequence>MSKKQVAGYILDRRIGKGSYATVWKGRVEGRDEAVAVKVISRQTVTETAQLRQEVEVLRKISHPNIVRFRDLKKSAAHFYLVLEYCAGGDLSQFLRERGRVAEEVARSFLTQISEGLCVLHRANVLHRDLKPQNILLSDCSANPVLKIADFGFARALQPQDMAATVCGSPLYMAPEILRHEPYDAKADLWSVGAILFELLIGHPPFTGTNPMQLLANIEKSRGLPFEDVKISSSGQDFLEALLVHSPSQRLSSQAFMQHTYVRLAASTAAAADTVGMQVGSGGGGSARASE</sequence>
<comment type="caution">
    <text evidence="10">The sequence shown here is derived from an EMBL/GenBank/DDBJ whole genome shotgun (WGS) entry which is preliminary data.</text>
</comment>
<name>A0A813JSZ5_POLGL</name>
<comment type="subunit">
    <text evidence="1">Monomer.</text>
</comment>
<proteinExistence type="inferred from homology"/>
<dbReference type="FunFam" id="1.10.510.10:FF:000571">
    <property type="entry name" value="Maternal embryonic leucine zipper kinase"/>
    <property type="match status" value="1"/>
</dbReference>
<dbReference type="GO" id="GO:0000407">
    <property type="term" value="C:phagophore assembly site"/>
    <property type="evidence" value="ECO:0007669"/>
    <property type="project" value="TreeGrafter"/>
</dbReference>
<dbReference type="OMA" id="NGYPPFC"/>
<evidence type="ECO:0000256" key="3">
    <source>
        <dbReference type="ARBA" id="ARBA00022741"/>
    </source>
</evidence>
<dbReference type="Proteomes" id="UP000626109">
    <property type="component" value="Unassembled WGS sequence"/>
</dbReference>
<organism evidence="10 11">
    <name type="scientific">Polarella glacialis</name>
    <name type="common">Dinoflagellate</name>
    <dbReference type="NCBI Taxonomy" id="89957"/>
    <lineage>
        <taxon>Eukaryota</taxon>
        <taxon>Sar</taxon>
        <taxon>Alveolata</taxon>
        <taxon>Dinophyceae</taxon>
        <taxon>Suessiales</taxon>
        <taxon>Suessiaceae</taxon>
        <taxon>Polarella</taxon>
    </lineage>
</organism>
<dbReference type="PROSITE" id="PS00108">
    <property type="entry name" value="PROTEIN_KINASE_ST"/>
    <property type="match status" value="1"/>
</dbReference>
<dbReference type="InterPro" id="IPR011009">
    <property type="entry name" value="Kinase-like_dom_sf"/>
</dbReference>
<dbReference type="PROSITE" id="PS50011">
    <property type="entry name" value="PROTEIN_KINASE_DOM"/>
    <property type="match status" value="1"/>
</dbReference>
<evidence type="ECO:0000256" key="6">
    <source>
        <dbReference type="PROSITE-ProRule" id="PRU10141"/>
    </source>
</evidence>
<dbReference type="InterPro" id="IPR045269">
    <property type="entry name" value="Atg1-like"/>
</dbReference>
<dbReference type="GO" id="GO:0004674">
    <property type="term" value="F:protein serine/threonine kinase activity"/>
    <property type="evidence" value="ECO:0007669"/>
    <property type="project" value="UniProtKB-KW"/>
</dbReference>
<evidence type="ECO:0000313" key="11">
    <source>
        <dbReference type="Proteomes" id="UP000626109"/>
    </source>
</evidence>
<dbReference type="AlphaFoldDB" id="A0A813JSZ5"/>
<keyword evidence="7" id="KW-0723">Serine/threonine-protein kinase</keyword>
<dbReference type="InterPro" id="IPR000719">
    <property type="entry name" value="Prot_kinase_dom"/>
</dbReference>
<feature type="binding site" evidence="6">
    <location>
        <position position="38"/>
    </location>
    <ligand>
        <name>ATP</name>
        <dbReference type="ChEBI" id="CHEBI:30616"/>
    </ligand>
</feature>
<dbReference type="PANTHER" id="PTHR24348:SF22">
    <property type="entry name" value="NON-SPECIFIC SERINE_THREONINE PROTEIN KINASE"/>
    <property type="match status" value="1"/>
</dbReference>
<feature type="domain" description="Protein kinase" evidence="8">
    <location>
        <begin position="9"/>
        <end position="262"/>
    </location>
</feature>
<gene>
    <name evidence="9" type="ORF">PGLA1383_LOCUS39346</name>
    <name evidence="10" type="ORF">PGLA2088_LOCUS24857</name>
</gene>
<evidence type="ECO:0000256" key="1">
    <source>
        <dbReference type="ARBA" id="ARBA00011245"/>
    </source>
</evidence>
<dbReference type="GO" id="GO:0000045">
    <property type="term" value="P:autophagosome assembly"/>
    <property type="evidence" value="ECO:0007669"/>
    <property type="project" value="TreeGrafter"/>
</dbReference>
<keyword evidence="5 6" id="KW-0067">ATP-binding</keyword>
<dbReference type="Pfam" id="PF00069">
    <property type="entry name" value="Pkinase"/>
    <property type="match status" value="1"/>
</dbReference>
<comment type="similarity">
    <text evidence="7">Belongs to the protein kinase superfamily.</text>
</comment>
<evidence type="ECO:0000259" key="8">
    <source>
        <dbReference type="PROSITE" id="PS50011"/>
    </source>
</evidence>
<dbReference type="FunFam" id="3.30.200.20:FF:000042">
    <property type="entry name" value="Aurora kinase A"/>
    <property type="match status" value="1"/>
</dbReference>
<keyword evidence="4" id="KW-0418">Kinase</keyword>
<evidence type="ECO:0000313" key="9">
    <source>
        <dbReference type="EMBL" id="CAE8621828.1"/>
    </source>
</evidence>
<dbReference type="PROSITE" id="PS00107">
    <property type="entry name" value="PROTEIN_KINASE_ATP"/>
    <property type="match status" value="1"/>
</dbReference>
<dbReference type="GO" id="GO:0016020">
    <property type="term" value="C:membrane"/>
    <property type="evidence" value="ECO:0007669"/>
    <property type="project" value="TreeGrafter"/>
</dbReference>
<reference evidence="10" key="1">
    <citation type="submission" date="2021-02" db="EMBL/GenBank/DDBJ databases">
        <authorList>
            <person name="Dougan E. K."/>
            <person name="Rhodes N."/>
            <person name="Thang M."/>
            <person name="Chan C."/>
        </authorList>
    </citation>
    <scope>NUCLEOTIDE SEQUENCE</scope>
</reference>
<keyword evidence="12" id="KW-1185">Reference proteome</keyword>
<dbReference type="GO" id="GO:0005524">
    <property type="term" value="F:ATP binding"/>
    <property type="evidence" value="ECO:0007669"/>
    <property type="project" value="UniProtKB-UniRule"/>
</dbReference>
<evidence type="ECO:0000313" key="12">
    <source>
        <dbReference type="Proteomes" id="UP000654075"/>
    </source>
</evidence>
<feature type="non-terminal residue" evidence="10">
    <location>
        <position position="291"/>
    </location>
</feature>
<dbReference type="OrthoDB" id="436110at2759"/>
<evidence type="ECO:0000256" key="2">
    <source>
        <dbReference type="ARBA" id="ARBA00022679"/>
    </source>
</evidence>
<dbReference type="EMBL" id="CAJNNV010027831">
    <property type="protein sequence ID" value="CAE8621828.1"/>
    <property type="molecule type" value="Genomic_DNA"/>
</dbReference>
<accession>A0A813JSZ5</accession>
<dbReference type="EMBL" id="CAJNNW010026547">
    <property type="protein sequence ID" value="CAE8686191.1"/>
    <property type="molecule type" value="Genomic_DNA"/>
</dbReference>
<dbReference type="GO" id="GO:0005776">
    <property type="term" value="C:autophagosome"/>
    <property type="evidence" value="ECO:0007669"/>
    <property type="project" value="TreeGrafter"/>
</dbReference>
<dbReference type="SMART" id="SM00220">
    <property type="entry name" value="S_TKc"/>
    <property type="match status" value="1"/>
</dbReference>
<dbReference type="SUPFAM" id="SSF56112">
    <property type="entry name" value="Protein kinase-like (PK-like)"/>
    <property type="match status" value="1"/>
</dbReference>
<dbReference type="InterPro" id="IPR008271">
    <property type="entry name" value="Ser/Thr_kinase_AS"/>
</dbReference>
<dbReference type="GO" id="GO:0010506">
    <property type="term" value="P:regulation of autophagy"/>
    <property type="evidence" value="ECO:0007669"/>
    <property type="project" value="InterPro"/>
</dbReference>